<feature type="domain" description="GST C-terminal" evidence="6">
    <location>
        <begin position="92"/>
        <end position="223"/>
    </location>
</feature>
<reference evidence="7" key="1">
    <citation type="journal article" date="2022" name="G3 (Bethesda)">
        <title>High quality genome of the basidiomycete yeast Dioszegia hungarica PDD-24b-2 isolated from cloud water.</title>
        <authorList>
            <person name="Jarrige D."/>
            <person name="Haridas S."/>
            <person name="Bleykasten-Grosshans C."/>
            <person name="Joly M."/>
            <person name="Nadalig T."/>
            <person name="Sancelme M."/>
            <person name="Vuilleumier S."/>
            <person name="Grigoriev I.V."/>
            <person name="Amato P."/>
            <person name="Bringel F."/>
        </authorList>
    </citation>
    <scope>NUCLEOTIDE SEQUENCE</scope>
    <source>
        <strain evidence="7">PDD-24b-2</strain>
    </source>
</reference>
<dbReference type="PANTHER" id="PTHR43900">
    <property type="entry name" value="GLUTATHIONE S-TRANSFERASE RHO"/>
    <property type="match status" value="1"/>
</dbReference>
<evidence type="ECO:0000313" key="7">
    <source>
        <dbReference type="EMBL" id="KAI9636118.1"/>
    </source>
</evidence>
<dbReference type="GO" id="GO:0043295">
    <property type="term" value="F:glutathione binding"/>
    <property type="evidence" value="ECO:0007669"/>
    <property type="project" value="TreeGrafter"/>
</dbReference>
<dbReference type="GO" id="GO:0004364">
    <property type="term" value="F:glutathione transferase activity"/>
    <property type="evidence" value="ECO:0007669"/>
    <property type="project" value="UniProtKB-EC"/>
</dbReference>
<feature type="domain" description="GST N-terminal" evidence="5">
    <location>
        <begin position="1"/>
        <end position="86"/>
    </location>
</feature>
<comment type="similarity">
    <text evidence="4">Belongs to the GST superfamily.</text>
</comment>
<organism evidence="7 8">
    <name type="scientific">Dioszegia hungarica</name>
    <dbReference type="NCBI Taxonomy" id="4972"/>
    <lineage>
        <taxon>Eukaryota</taxon>
        <taxon>Fungi</taxon>
        <taxon>Dikarya</taxon>
        <taxon>Basidiomycota</taxon>
        <taxon>Agaricomycotina</taxon>
        <taxon>Tremellomycetes</taxon>
        <taxon>Tremellales</taxon>
        <taxon>Bulleribasidiaceae</taxon>
        <taxon>Dioszegia</taxon>
    </lineage>
</organism>
<dbReference type="PROSITE" id="PS50404">
    <property type="entry name" value="GST_NTER"/>
    <property type="match status" value="1"/>
</dbReference>
<dbReference type="RefSeq" id="XP_052945895.1">
    <property type="nucleotide sequence ID" value="XM_053093102.1"/>
</dbReference>
<dbReference type="InterPro" id="IPR010987">
    <property type="entry name" value="Glutathione-S-Trfase_C-like"/>
</dbReference>
<comment type="caution">
    <text evidence="7">The sequence shown here is derived from an EMBL/GenBank/DDBJ whole genome shotgun (WGS) entry which is preliminary data.</text>
</comment>
<evidence type="ECO:0000259" key="5">
    <source>
        <dbReference type="PROSITE" id="PS50404"/>
    </source>
</evidence>
<evidence type="ECO:0000256" key="4">
    <source>
        <dbReference type="RuleBase" id="RU003494"/>
    </source>
</evidence>
<dbReference type="EMBL" id="JAKWFO010000005">
    <property type="protein sequence ID" value="KAI9636118.1"/>
    <property type="molecule type" value="Genomic_DNA"/>
</dbReference>
<dbReference type="InterPro" id="IPR004046">
    <property type="entry name" value="GST_C"/>
</dbReference>
<dbReference type="InterPro" id="IPR036249">
    <property type="entry name" value="Thioredoxin-like_sf"/>
</dbReference>
<dbReference type="Pfam" id="PF02798">
    <property type="entry name" value="GST_N"/>
    <property type="match status" value="1"/>
</dbReference>
<evidence type="ECO:0000256" key="3">
    <source>
        <dbReference type="ARBA" id="ARBA00047960"/>
    </source>
</evidence>
<evidence type="ECO:0000256" key="2">
    <source>
        <dbReference type="ARBA" id="ARBA00022679"/>
    </source>
</evidence>
<dbReference type="GO" id="GO:0005737">
    <property type="term" value="C:cytoplasm"/>
    <property type="evidence" value="ECO:0007669"/>
    <property type="project" value="TreeGrafter"/>
</dbReference>
<name>A0AA38LV58_9TREE</name>
<dbReference type="Pfam" id="PF00043">
    <property type="entry name" value="GST_C"/>
    <property type="match status" value="1"/>
</dbReference>
<accession>A0AA38LV58</accession>
<dbReference type="GO" id="GO:0006749">
    <property type="term" value="P:glutathione metabolic process"/>
    <property type="evidence" value="ECO:0007669"/>
    <property type="project" value="TreeGrafter"/>
</dbReference>
<gene>
    <name evidence="7" type="ORF">MKK02DRAFT_44821</name>
</gene>
<dbReference type="PROSITE" id="PS50405">
    <property type="entry name" value="GST_CTER"/>
    <property type="match status" value="1"/>
</dbReference>
<evidence type="ECO:0000256" key="1">
    <source>
        <dbReference type="ARBA" id="ARBA00012452"/>
    </source>
</evidence>
<dbReference type="PANTHER" id="PTHR43900:SF3">
    <property type="entry name" value="GLUTATHIONE S-TRANSFERASE RHO"/>
    <property type="match status" value="1"/>
</dbReference>
<dbReference type="Proteomes" id="UP001164286">
    <property type="component" value="Unassembled WGS sequence"/>
</dbReference>
<dbReference type="Gene3D" id="1.20.1050.10">
    <property type="match status" value="1"/>
</dbReference>
<comment type="catalytic activity">
    <reaction evidence="3">
        <text>RX + glutathione = an S-substituted glutathione + a halide anion + H(+)</text>
        <dbReference type="Rhea" id="RHEA:16437"/>
        <dbReference type="ChEBI" id="CHEBI:15378"/>
        <dbReference type="ChEBI" id="CHEBI:16042"/>
        <dbReference type="ChEBI" id="CHEBI:17792"/>
        <dbReference type="ChEBI" id="CHEBI:57925"/>
        <dbReference type="ChEBI" id="CHEBI:90779"/>
        <dbReference type="EC" id="2.5.1.18"/>
    </reaction>
</comment>
<dbReference type="GeneID" id="77732307"/>
<dbReference type="EC" id="2.5.1.18" evidence="1"/>
<dbReference type="InterPro" id="IPR004045">
    <property type="entry name" value="Glutathione_S-Trfase_N"/>
</dbReference>
<dbReference type="InterPro" id="IPR036282">
    <property type="entry name" value="Glutathione-S-Trfase_C_sf"/>
</dbReference>
<dbReference type="SUPFAM" id="SSF52833">
    <property type="entry name" value="Thioredoxin-like"/>
    <property type="match status" value="1"/>
</dbReference>
<dbReference type="SUPFAM" id="SSF47616">
    <property type="entry name" value="GST C-terminal domain-like"/>
    <property type="match status" value="1"/>
</dbReference>
<dbReference type="Gene3D" id="3.40.30.10">
    <property type="entry name" value="Glutaredoxin"/>
    <property type="match status" value="1"/>
</dbReference>
<evidence type="ECO:0000259" key="6">
    <source>
        <dbReference type="PROSITE" id="PS50405"/>
    </source>
</evidence>
<sequence>MVYIIHGNAMSTCTARVIVSFLAMGLQPEKDFKLESAEFTVLKEADWMAHQPFGQMPWMEDTEAGLEIFESRAIVSYVGGKIGSPLTPGPENHKAFAGYLQAAQNESAQFDGPASTLAFELYFSKWFGIPTNEENAKKQKDTLAKKLEGYERILSKSKYLGGENLTVADLSHLAYGALLSNIGAAPTLTDGSLPNVARWWKDISANPAWAKTKEMGHPEHGKA</sequence>
<dbReference type="AlphaFoldDB" id="A0AA38LV58"/>
<keyword evidence="2" id="KW-0808">Transferase</keyword>
<proteinExistence type="inferred from homology"/>
<keyword evidence="8" id="KW-1185">Reference proteome</keyword>
<protein>
    <recommendedName>
        <fullName evidence="1">glutathione transferase</fullName>
        <ecNumber evidence="1">2.5.1.18</ecNumber>
    </recommendedName>
</protein>
<evidence type="ECO:0000313" key="8">
    <source>
        <dbReference type="Proteomes" id="UP001164286"/>
    </source>
</evidence>